<reference evidence="10" key="3">
    <citation type="submission" date="2015-06" db="UniProtKB">
        <authorList>
            <consortium name="EnsemblMetazoa"/>
        </authorList>
    </citation>
    <scope>IDENTIFICATION</scope>
</reference>
<evidence type="ECO:0000256" key="1">
    <source>
        <dbReference type="ARBA" id="ARBA00004173"/>
    </source>
</evidence>
<reference evidence="9 11" key="2">
    <citation type="journal article" date="2013" name="Nature">
        <title>Insights into bilaterian evolution from three spiralian genomes.</title>
        <authorList>
            <person name="Simakov O."/>
            <person name="Marletaz F."/>
            <person name="Cho S.J."/>
            <person name="Edsinger-Gonzales E."/>
            <person name="Havlak P."/>
            <person name="Hellsten U."/>
            <person name="Kuo D.H."/>
            <person name="Larsson T."/>
            <person name="Lv J."/>
            <person name="Arendt D."/>
            <person name="Savage R."/>
            <person name="Osoegawa K."/>
            <person name="de Jong P."/>
            <person name="Grimwood J."/>
            <person name="Chapman J.A."/>
            <person name="Shapiro H."/>
            <person name="Aerts A."/>
            <person name="Otillar R.P."/>
            <person name="Terry A.Y."/>
            <person name="Boore J.L."/>
            <person name="Grigoriev I.V."/>
            <person name="Lindberg D.R."/>
            <person name="Seaver E.C."/>
            <person name="Weisblat D.A."/>
            <person name="Putnam N.H."/>
            <person name="Rokhsar D.S."/>
        </authorList>
    </citation>
    <scope>NUCLEOTIDE SEQUENCE</scope>
    <source>
        <strain evidence="9 11">I ESC-2004</strain>
    </source>
</reference>
<dbReference type="Proteomes" id="UP000014760">
    <property type="component" value="Unassembled WGS sequence"/>
</dbReference>
<comment type="similarity">
    <text evidence="2">Belongs to the PPR family. P subfamily.</text>
</comment>
<dbReference type="GO" id="GO:0097745">
    <property type="term" value="P:mitochondrial tRNA 5'-end processing"/>
    <property type="evidence" value="ECO:0007669"/>
    <property type="project" value="TreeGrafter"/>
</dbReference>
<reference evidence="11" key="1">
    <citation type="submission" date="2012-12" db="EMBL/GenBank/DDBJ databases">
        <authorList>
            <person name="Hellsten U."/>
            <person name="Grimwood J."/>
            <person name="Chapman J.A."/>
            <person name="Shapiro H."/>
            <person name="Aerts A."/>
            <person name="Otillar R.P."/>
            <person name="Terry A.Y."/>
            <person name="Boore J.L."/>
            <person name="Simakov O."/>
            <person name="Marletaz F."/>
            <person name="Cho S.-J."/>
            <person name="Edsinger-Gonzales E."/>
            <person name="Havlak P."/>
            <person name="Kuo D.-H."/>
            <person name="Larsson T."/>
            <person name="Lv J."/>
            <person name="Arendt D."/>
            <person name="Savage R."/>
            <person name="Osoegawa K."/>
            <person name="de Jong P."/>
            <person name="Lindberg D.R."/>
            <person name="Seaver E.C."/>
            <person name="Weisblat D.A."/>
            <person name="Putnam N.H."/>
            <person name="Grigoriev I.V."/>
            <person name="Rokhsar D.S."/>
        </authorList>
    </citation>
    <scope>NUCLEOTIDE SEQUENCE</scope>
    <source>
        <strain evidence="11">I ESC-2004</strain>
    </source>
</reference>
<dbReference type="STRING" id="283909.R7T5T7"/>
<accession>R7T5T7</accession>
<evidence type="ECO:0000256" key="7">
    <source>
        <dbReference type="ARBA" id="ARBA00023128"/>
    </source>
</evidence>
<evidence type="ECO:0000256" key="5">
    <source>
        <dbReference type="ARBA" id="ARBA00022833"/>
    </source>
</evidence>
<keyword evidence="11" id="KW-1185">Reference proteome</keyword>
<evidence type="ECO:0000259" key="8">
    <source>
        <dbReference type="Pfam" id="PF16953"/>
    </source>
</evidence>
<feature type="domain" description="PRORP" evidence="8">
    <location>
        <begin position="2"/>
        <end position="203"/>
    </location>
</feature>
<dbReference type="Pfam" id="PF16953">
    <property type="entry name" value="PRORP"/>
    <property type="match status" value="1"/>
</dbReference>
<keyword evidence="6" id="KW-0809">Transit peptide</keyword>
<dbReference type="GO" id="GO:0001682">
    <property type="term" value="P:tRNA 5'-leader removal"/>
    <property type="evidence" value="ECO:0007669"/>
    <property type="project" value="TreeGrafter"/>
</dbReference>
<protein>
    <recommendedName>
        <fullName evidence="8">PRORP domain-containing protein</fullName>
    </recommendedName>
</protein>
<evidence type="ECO:0000256" key="6">
    <source>
        <dbReference type="ARBA" id="ARBA00022946"/>
    </source>
</evidence>
<evidence type="ECO:0000256" key="3">
    <source>
        <dbReference type="ARBA" id="ARBA00022723"/>
    </source>
</evidence>
<dbReference type="HOGENOM" id="CLU_1327512_0_0_1"/>
<keyword evidence="5" id="KW-0862">Zinc</keyword>
<dbReference type="OMA" id="RKWQWSH"/>
<evidence type="ECO:0000313" key="10">
    <source>
        <dbReference type="EnsemblMetazoa" id="CapteP157105"/>
    </source>
</evidence>
<evidence type="ECO:0000313" key="9">
    <source>
        <dbReference type="EMBL" id="ELT88675.1"/>
    </source>
</evidence>
<dbReference type="PANTHER" id="PTHR13547">
    <property type="match status" value="1"/>
</dbReference>
<dbReference type="EnsemblMetazoa" id="CapteT157105">
    <property type="protein sequence ID" value="CapteP157105"/>
    <property type="gene ID" value="CapteG157105"/>
</dbReference>
<comment type="subcellular location">
    <subcellularLocation>
        <location evidence="1">Mitochondrion</location>
    </subcellularLocation>
</comment>
<keyword evidence="4" id="KW-0378">Hydrolase</keyword>
<name>R7T5T7_CAPTE</name>
<organism evidence="9">
    <name type="scientific">Capitella teleta</name>
    <name type="common">Polychaete worm</name>
    <dbReference type="NCBI Taxonomy" id="283909"/>
    <lineage>
        <taxon>Eukaryota</taxon>
        <taxon>Metazoa</taxon>
        <taxon>Spiralia</taxon>
        <taxon>Lophotrochozoa</taxon>
        <taxon>Annelida</taxon>
        <taxon>Polychaeta</taxon>
        <taxon>Sedentaria</taxon>
        <taxon>Scolecida</taxon>
        <taxon>Capitellidae</taxon>
        <taxon>Capitella</taxon>
    </lineage>
</organism>
<dbReference type="EMBL" id="KB311733">
    <property type="protein sequence ID" value="ELT88675.1"/>
    <property type="molecule type" value="Genomic_DNA"/>
</dbReference>
<dbReference type="GO" id="GO:0046872">
    <property type="term" value="F:metal ion binding"/>
    <property type="evidence" value="ECO:0007669"/>
    <property type="project" value="UniProtKB-KW"/>
</dbReference>
<evidence type="ECO:0000256" key="4">
    <source>
        <dbReference type="ARBA" id="ARBA00022801"/>
    </source>
</evidence>
<dbReference type="OrthoDB" id="46913at2759"/>
<dbReference type="GO" id="GO:0004526">
    <property type="term" value="F:ribonuclease P activity"/>
    <property type="evidence" value="ECO:0007669"/>
    <property type="project" value="TreeGrafter"/>
</dbReference>
<keyword evidence="3" id="KW-0479">Metal-binding</keyword>
<dbReference type="AlphaFoldDB" id="R7T5T7"/>
<proteinExistence type="inferred from homology"/>
<evidence type="ECO:0000313" key="11">
    <source>
        <dbReference type="Proteomes" id="UP000014760"/>
    </source>
</evidence>
<dbReference type="EMBL" id="AMQN01003393">
    <property type="status" value="NOT_ANNOTATED_CDS"/>
    <property type="molecule type" value="Genomic_DNA"/>
</dbReference>
<dbReference type="GO" id="GO:0030678">
    <property type="term" value="C:mitochondrial ribonuclease P complex"/>
    <property type="evidence" value="ECO:0007669"/>
    <property type="project" value="TreeGrafter"/>
</dbReference>
<dbReference type="Gene3D" id="3.40.50.11980">
    <property type="match status" value="1"/>
</dbReference>
<dbReference type="InterPro" id="IPR031595">
    <property type="entry name" value="PRORP_C"/>
</dbReference>
<gene>
    <name evidence="9" type="ORF">CAPTEDRAFT_157105</name>
</gene>
<evidence type="ECO:0000256" key="2">
    <source>
        <dbReference type="ARBA" id="ARBA00007626"/>
    </source>
</evidence>
<dbReference type="PANTHER" id="PTHR13547:SF1">
    <property type="entry name" value="MITOCHONDRIAL RIBONUCLEASE P CATALYTIC SUBUNIT"/>
    <property type="match status" value="1"/>
</dbReference>
<sequence>MIGNDIYEKTNPKEMDAYLDFVHKNGKFDVVIDGLNVVSWDWKRSVKERQGCERLEMALKDLFSKSRNPESLRLAVIGRQHVRRRWASVEKRFPQVAFFYSADVSHDDIFLLYAAANSGPSTYFLTRDKLRNYRSQMGSVAGLMARWQRNRQLFYTTADRRIHVMYPSSHRLQVFGDDKSLHIPYVNDHRSTVTGAVPDEWICALKR</sequence>
<keyword evidence="7" id="KW-0496">Mitochondrion</keyword>